<dbReference type="Gene3D" id="3.30.420.40">
    <property type="match status" value="2"/>
</dbReference>
<evidence type="ECO:0000256" key="6">
    <source>
        <dbReference type="ARBA" id="ARBA00048117"/>
    </source>
</evidence>
<reference evidence="8" key="1">
    <citation type="submission" date="2018-05" db="EMBL/GenBank/DDBJ databases">
        <authorList>
            <person name="Lanie J.A."/>
            <person name="Ng W.-L."/>
            <person name="Kazmierczak K.M."/>
            <person name="Andrzejewski T.M."/>
            <person name="Davidsen T.M."/>
            <person name="Wayne K.J."/>
            <person name="Tettelin H."/>
            <person name="Glass J.I."/>
            <person name="Rusch D."/>
            <person name="Podicherti R."/>
            <person name="Tsui H.-C.T."/>
            <person name="Winkler M.E."/>
        </authorList>
    </citation>
    <scope>NUCLEOTIDE SEQUENCE</scope>
</reference>
<dbReference type="InterPro" id="IPR000905">
    <property type="entry name" value="Gcp-like_dom"/>
</dbReference>
<dbReference type="EC" id="2.3.1.234" evidence="1"/>
<dbReference type="PRINTS" id="PR00789">
    <property type="entry name" value="OSIALOPTASE"/>
</dbReference>
<feature type="domain" description="Gcp-like" evidence="7">
    <location>
        <begin position="1"/>
        <end position="187"/>
    </location>
</feature>
<dbReference type="EMBL" id="UINC01037170">
    <property type="protein sequence ID" value="SVB32259.1"/>
    <property type="molecule type" value="Genomic_DNA"/>
</dbReference>
<dbReference type="NCBIfam" id="TIGR00329">
    <property type="entry name" value="gcp_kae1"/>
    <property type="match status" value="1"/>
</dbReference>
<evidence type="ECO:0000259" key="7">
    <source>
        <dbReference type="Pfam" id="PF00814"/>
    </source>
</evidence>
<keyword evidence="5" id="KW-0012">Acyltransferase</keyword>
<feature type="non-terminal residue" evidence="8">
    <location>
        <position position="187"/>
    </location>
</feature>
<evidence type="ECO:0000256" key="4">
    <source>
        <dbReference type="ARBA" id="ARBA00022723"/>
    </source>
</evidence>
<dbReference type="AlphaFoldDB" id="A0A382D2D0"/>
<evidence type="ECO:0000313" key="8">
    <source>
        <dbReference type="EMBL" id="SVB32259.1"/>
    </source>
</evidence>
<dbReference type="InterPro" id="IPR017861">
    <property type="entry name" value="KAE1/TsaD"/>
</dbReference>
<dbReference type="PANTHER" id="PTHR11735">
    <property type="entry name" value="TRNA N6-ADENOSINE THREONYLCARBAMOYLTRANSFERASE"/>
    <property type="match status" value="1"/>
</dbReference>
<dbReference type="GO" id="GO:0070525">
    <property type="term" value="P:tRNA threonylcarbamoyladenosine metabolic process"/>
    <property type="evidence" value="ECO:0007669"/>
    <property type="project" value="UniProtKB-ARBA"/>
</dbReference>
<protein>
    <recommendedName>
        <fullName evidence="1">N(6)-L-threonylcarbamoyladenine synthase</fullName>
        <ecNumber evidence="1">2.3.1.234</ecNumber>
    </recommendedName>
</protein>
<dbReference type="GO" id="GO:0006400">
    <property type="term" value="P:tRNA modification"/>
    <property type="evidence" value="ECO:0007669"/>
    <property type="project" value="UniProtKB-ARBA"/>
</dbReference>
<organism evidence="8">
    <name type="scientific">marine metagenome</name>
    <dbReference type="NCBI Taxonomy" id="408172"/>
    <lineage>
        <taxon>unclassified sequences</taxon>
        <taxon>metagenomes</taxon>
        <taxon>ecological metagenomes</taxon>
    </lineage>
</organism>
<keyword evidence="4" id="KW-0479">Metal-binding</keyword>
<dbReference type="Pfam" id="PF00814">
    <property type="entry name" value="TsaD"/>
    <property type="match status" value="1"/>
</dbReference>
<keyword evidence="3" id="KW-0819">tRNA processing</keyword>
<dbReference type="PROSITE" id="PS01016">
    <property type="entry name" value="GLYCOPROTEASE"/>
    <property type="match status" value="1"/>
</dbReference>
<dbReference type="InterPro" id="IPR043129">
    <property type="entry name" value="ATPase_NBD"/>
</dbReference>
<proteinExistence type="predicted"/>
<dbReference type="GO" id="GO:0061711">
    <property type="term" value="F:tRNA N(6)-L-threonylcarbamoyladenine synthase activity"/>
    <property type="evidence" value="ECO:0007669"/>
    <property type="project" value="UniProtKB-EC"/>
</dbReference>
<dbReference type="InterPro" id="IPR017860">
    <property type="entry name" value="Peptidase_M22_CS"/>
</dbReference>
<accession>A0A382D2D0</accession>
<feature type="non-terminal residue" evidence="8">
    <location>
        <position position="1"/>
    </location>
</feature>
<sequence>LSNVISSQFDLHEKYGGIVPELASRKHIESINYIIDQALAESEVSFRDLTVIAVTNRPGLIGALLIGLSAAKAIAFCHNLPLIGINHIEGHVYANFMQHDELTFPHICLTVSGGHTLLLKVNKGWTYQILGSTIDDAAGEAYDKVAQYLGLGFPGGRIIDDMASKGNDKAIDFPRPLIDRDDYNFSF</sequence>
<dbReference type="SUPFAM" id="SSF53067">
    <property type="entry name" value="Actin-like ATPase domain"/>
    <property type="match status" value="2"/>
</dbReference>
<dbReference type="PANTHER" id="PTHR11735:SF6">
    <property type="entry name" value="TRNA N6-ADENOSINE THREONYLCARBAMOYLTRANSFERASE, MITOCHONDRIAL"/>
    <property type="match status" value="1"/>
</dbReference>
<evidence type="ECO:0000256" key="5">
    <source>
        <dbReference type="ARBA" id="ARBA00023315"/>
    </source>
</evidence>
<name>A0A382D2D0_9ZZZZ</name>
<gene>
    <name evidence="8" type="ORF">METZ01_LOCUS185113</name>
</gene>
<keyword evidence="2" id="KW-0808">Transferase</keyword>
<evidence type="ECO:0000256" key="2">
    <source>
        <dbReference type="ARBA" id="ARBA00022679"/>
    </source>
</evidence>
<comment type="catalytic activity">
    <reaction evidence="6">
        <text>L-threonylcarbamoyladenylate + adenosine(37) in tRNA = N(6)-L-threonylcarbamoyladenosine(37) in tRNA + AMP + H(+)</text>
        <dbReference type="Rhea" id="RHEA:37059"/>
        <dbReference type="Rhea" id="RHEA-COMP:10162"/>
        <dbReference type="Rhea" id="RHEA-COMP:10163"/>
        <dbReference type="ChEBI" id="CHEBI:15378"/>
        <dbReference type="ChEBI" id="CHEBI:73682"/>
        <dbReference type="ChEBI" id="CHEBI:74411"/>
        <dbReference type="ChEBI" id="CHEBI:74418"/>
        <dbReference type="ChEBI" id="CHEBI:456215"/>
        <dbReference type="EC" id="2.3.1.234"/>
    </reaction>
</comment>
<evidence type="ECO:0000256" key="3">
    <source>
        <dbReference type="ARBA" id="ARBA00022694"/>
    </source>
</evidence>
<dbReference type="GO" id="GO:0046872">
    <property type="term" value="F:metal ion binding"/>
    <property type="evidence" value="ECO:0007669"/>
    <property type="project" value="UniProtKB-KW"/>
</dbReference>
<evidence type="ECO:0000256" key="1">
    <source>
        <dbReference type="ARBA" id="ARBA00012156"/>
    </source>
</evidence>